<dbReference type="InterPro" id="IPR014721">
    <property type="entry name" value="Ribsml_uS5_D2-typ_fold_subgr"/>
</dbReference>
<protein>
    <recommendedName>
        <fullName evidence="7">DNA mismatch repair protein S5 domain-containing protein</fullName>
    </recommendedName>
</protein>
<dbReference type="PROSITE" id="PS00058">
    <property type="entry name" value="DNA_MISMATCH_REPAIR_1"/>
    <property type="match status" value="1"/>
</dbReference>
<feature type="region of interest" description="Disordered" evidence="6">
    <location>
        <begin position="375"/>
        <end position="460"/>
    </location>
</feature>
<keyword evidence="4" id="KW-0234">DNA repair</keyword>
<accession>A0A0L6VAY4</accession>
<proteinExistence type="inferred from homology"/>
<dbReference type="FunFam" id="3.30.230.10:FF:000014">
    <property type="entry name" value="DNA mismatch repair protein Mlh1"/>
    <property type="match status" value="1"/>
</dbReference>
<evidence type="ECO:0000256" key="2">
    <source>
        <dbReference type="ARBA" id="ARBA00006082"/>
    </source>
</evidence>
<dbReference type="PANTHER" id="PTHR10073:SF12">
    <property type="entry name" value="DNA MISMATCH REPAIR PROTEIN MLH1"/>
    <property type="match status" value="1"/>
</dbReference>
<evidence type="ECO:0000256" key="6">
    <source>
        <dbReference type="SAM" id="MobiDB-lite"/>
    </source>
</evidence>
<dbReference type="Pfam" id="PF16413">
    <property type="entry name" value="Mlh1_C"/>
    <property type="match status" value="1"/>
</dbReference>
<feature type="compositionally biased region" description="Polar residues" evidence="6">
    <location>
        <begin position="377"/>
        <end position="387"/>
    </location>
</feature>
<organism evidence="8 9">
    <name type="scientific">Puccinia sorghi</name>
    <dbReference type="NCBI Taxonomy" id="27349"/>
    <lineage>
        <taxon>Eukaryota</taxon>
        <taxon>Fungi</taxon>
        <taxon>Dikarya</taxon>
        <taxon>Basidiomycota</taxon>
        <taxon>Pucciniomycotina</taxon>
        <taxon>Pucciniomycetes</taxon>
        <taxon>Pucciniales</taxon>
        <taxon>Pucciniaceae</taxon>
        <taxon>Puccinia</taxon>
    </lineage>
</organism>
<dbReference type="InterPro" id="IPR036890">
    <property type="entry name" value="HATPase_C_sf"/>
</dbReference>
<dbReference type="PANTHER" id="PTHR10073">
    <property type="entry name" value="DNA MISMATCH REPAIR PROTEIN MLH, PMS, MUTL"/>
    <property type="match status" value="1"/>
</dbReference>
<evidence type="ECO:0000256" key="5">
    <source>
        <dbReference type="ARBA" id="ARBA00023242"/>
    </source>
</evidence>
<dbReference type="GO" id="GO:0030983">
    <property type="term" value="F:mismatched DNA binding"/>
    <property type="evidence" value="ECO:0007669"/>
    <property type="project" value="InterPro"/>
</dbReference>
<dbReference type="Pfam" id="PF01119">
    <property type="entry name" value="DNA_mis_repair"/>
    <property type="match status" value="1"/>
</dbReference>
<feature type="compositionally biased region" description="Polar residues" evidence="6">
    <location>
        <begin position="412"/>
        <end position="426"/>
    </location>
</feature>
<evidence type="ECO:0000259" key="7">
    <source>
        <dbReference type="SMART" id="SM01340"/>
    </source>
</evidence>
<dbReference type="InterPro" id="IPR014762">
    <property type="entry name" value="DNA_mismatch_repair_CS"/>
</dbReference>
<comment type="subcellular location">
    <subcellularLocation>
        <location evidence="1">Nucleus</location>
    </subcellularLocation>
</comment>
<dbReference type="InterPro" id="IPR020568">
    <property type="entry name" value="Ribosomal_Su5_D2-typ_SF"/>
</dbReference>
<comment type="caution">
    <text evidence="8">The sequence shown here is derived from an EMBL/GenBank/DDBJ whole genome shotgun (WGS) entry which is preliminary data.</text>
</comment>
<dbReference type="InterPro" id="IPR032189">
    <property type="entry name" value="Mlh1_C"/>
</dbReference>
<keyword evidence="5" id="KW-0539">Nucleus</keyword>
<reference evidence="8 9" key="1">
    <citation type="submission" date="2015-08" db="EMBL/GenBank/DDBJ databases">
        <title>Next Generation Sequencing and Analysis of the Genome of Puccinia sorghi L Schw, the Causal Agent of Maize Common Rust.</title>
        <authorList>
            <person name="Rochi L."/>
            <person name="Burguener G."/>
            <person name="Darino M."/>
            <person name="Turjanski A."/>
            <person name="Kreff E."/>
            <person name="Dieguez M.J."/>
            <person name="Sacco F."/>
        </authorList>
    </citation>
    <scope>NUCLEOTIDE SEQUENCE [LARGE SCALE GENOMIC DNA]</scope>
    <source>
        <strain evidence="8 9">RO10H11247</strain>
    </source>
</reference>
<dbReference type="Gene3D" id="3.30.565.10">
    <property type="entry name" value="Histidine kinase-like ATPase, C-terminal domain"/>
    <property type="match status" value="1"/>
</dbReference>
<dbReference type="STRING" id="27349.A0A0L6VAY4"/>
<evidence type="ECO:0000256" key="1">
    <source>
        <dbReference type="ARBA" id="ARBA00004123"/>
    </source>
</evidence>
<evidence type="ECO:0000256" key="3">
    <source>
        <dbReference type="ARBA" id="ARBA00022763"/>
    </source>
</evidence>
<dbReference type="GO" id="GO:0005524">
    <property type="term" value="F:ATP binding"/>
    <property type="evidence" value="ECO:0007669"/>
    <property type="project" value="InterPro"/>
</dbReference>
<dbReference type="InterPro" id="IPR038973">
    <property type="entry name" value="MutL/Mlh/Pms-like"/>
</dbReference>
<evidence type="ECO:0000313" key="8">
    <source>
        <dbReference type="EMBL" id="KNZ57732.1"/>
    </source>
</evidence>
<dbReference type="GO" id="GO:0061982">
    <property type="term" value="P:meiosis I cell cycle process"/>
    <property type="evidence" value="ECO:0007669"/>
    <property type="project" value="UniProtKB-ARBA"/>
</dbReference>
<dbReference type="GO" id="GO:0140664">
    <property type="term" value="F:ATP-dependent DNA damage sensor activity"/>
    <property type="evidence" value="ECO:0007669"/>
    <property type="project" value="InterPro"/>
</dbReference>
<dbReference type="NCBIfam" id="TIGR00585">
    <property type="entry name" value="mutl"/>
    <property type="match status" value="1"/>
</dbReference>
<dbReference type="OrthoDB" id="10263226at2759"/>
<dbReference type="GO" id="GO:0016887">
    <property type="term" value="F:ATP hydrolysis activity"/>
    <property type="evidence" value="ECO:0007669"/>
    <property type="project" value="InterPro"/>
</dbReference>
<dbReference type="AlphaFoldDB" id="A0A0L6VAY4"/>
<dbReference type="SUPFAM" id="SSF54211">
    <property type="entry name" value="Ribosomal protein S5 domain 2-like"/>
    <property type="match status" value="1"/>
</dbReference>
<dbReference type="InterPro" id="IPR013507">
    <property type="entry name" value="DNA_mismatch_S5_2-like"/>
</dbReference>
<dbReference type="VEuPathDB" id="FungiDB:VP01_2087g6"/>
<comment type="similarity">
    <text evidence="2">Belongs to the DNA mismatch repair MutL/HexB family.</text>
</comment>
<evidence type="ECO:0000313" key="9">
    <source>
        <dbReference type="Proteomes" id="UP000037035"/>
    </source>
</evidence>
<dbReference type="EMBL" id="LAVV01006934">
    <property type="protein sequence ID" value="KNZ57732.1"/>
    <property type="molecule type" value="Genomic_DNA"/>
</dbReference>
<keyword evidence="3" id="KW-0227">DNA damage</keyword>
<dbReference type="SUPFAM" id="SSF55874">
    <property type="entry name" value="ATPase domain of HSP90 chaperone/DNA topoisomerase II/histidine kinase"/>
    <property type="match status" value="1"/>
</dbReference>
<gene>
    <name evidence="8" type="ORF">VP01_2087g6</name>
</gene>
<feature type="domain" description="DNA mismatch repair protein S5" evidence="7">
    <location>
        <begin position="237"/>
        <end position="356"/>
    </location>
</feature>
<dbReference type="GO" id="GO:0006298">
    <property type="term" value="P:mismatch repair"/>
    <property type="evidence" value="ECO:0007669"/>
    <property type="project" value="InterPro"/>
</dbReference>
<dbReference type="GO" id="GO:0032389">
    <property type="term" value="C:MutLalpha complex"/>
    <property type="evidence" value="ECO:0007669"/>
    <property type="project" value="TreeGrafter"/>
</dbReference>
<dbReference type="Proteomes" id="UP000037035">
    <property type="component" value="Unassembled WGS sequence"/>
</dbReference>
<dbReference type="Gene3D" id="3.30.230.10">
    <property type="match status" value="1"/>
</dbReference>
<dbReference type="InterPro" id="IPR002099">
    <property type="entry name" value="MutL/Mlh/PMS"/>
</dbReference>
<name>A0A0L6VAY4_9BASI</name>
<feature type="compositionally biased region" description="Low complexity" evidence="6">
    <location>
        <begin position="442"/>
        <end position="460"/>
    </location>
</feature>
<sequence length="812" mass="91558">MQAVDLTPRPIVALEESVVNRIAAGEEGCACFESVRLSLDLPMQSRNCSKILSTLGQPVSRSRSRMAEQRCCKFKIMVLASEQKADLGILCERFTTSKIRKFDDLSSLRTYGFRGEALASISHIAHLTIATKTRSEGVGWKAQYADGKLVPLKPGGSPDPQPCAGNDGTVITVEDMFYNVPQRRKALQSASDEYRKILDVVTRYAIHNQGVALSCKKAGSASPDVNTSASATILETIGRLYSETLRKELMHLEFTDKKLGFEVEGYFSTANYNAKKAITMIFINHRLVDCSPLRKSLEITYLSILPKGCFPFIYISLEIAPDRVDPNVHPNKKEVHFLDQDEIVERICDKLNIFLAGSNSSRSYSVQTILPMATPGDQIQNSSQADSSQHKTSKSTKILPQKLVRTDHRSRTLQSMLRRTTGTSGDDITPSDIRLNEEQPDSQTPAVSSNSSSQALQSTSHVVKIEESRCLLRSIKDLRQEVKSNTDNDLENLIKHHTFVGVVDTQKGYSCIQHETRLYLVYHFSICCAYPIEWRSEELFYQLGVRQFGSFDRIQLKPAVSVQTLVTLAVESEPSEYLDKIGRSNAVKRICERLTSKAEMLDEYFSFQIDAASGNLVTLPILLPEHVPNMEKLPLFLVRVAVECDWTDEMKCFSSFMRELAFFYAPSGLPLESISDEQIQTTDEEEKEQLKQLIFPAMKKYLAPPSDLRGDIKQVTSLPELYKVFERSRLHSFPAFLVFILAHAFICLSPSPSHNYAGVDSDDAVIYQYKINSRTRGLKGRPHDVQRSRDEFLKMRIVFHCYILLRHATQPH</sequence>
<dbReference type="SMART" id="SM01340">
    <property type="entry name" value="DNA_mis_repair"/>
    <property type="match status" value="1"/>
</dbReference>
<keyword evidence="9" id="KW-1185">Reference proteome</keyword>
<evidence type="ECO:0000256" key="4">
    <source>
        <dbReference type="ARBA" id="ARBA00023204"/>
    </source>
</evidence>